<feature type="region of interest" description="Disordered" evidence="8">
    <location>
        <begin position="388"/>
        <end position="416"/>
    </location>
</feature>
<comment type="subcellular location">
    <subcellularLocation>
        <location evidence="1">Cytoplasm</location>
        <location evidence="1">Cytoskeleton</location>
    </subcellularLocation>
</comment>
<keyword evidence="5" id="KW-0206">Cytoskeleton</keyword>
<dbReference type="GO" id="GO:0032153">
    <property type="term" value="C:cell division site"/>
    <property type="evidence" value="ECO:0007669"/>
    <property type="project" value="TreeGrafter"/>
</dbReference>
<dbReference type="GO" id="GO:0005886">
    <property type="term" value="C:plasma membrane"/>
    <property type="evidence" value="ECO:0007669"/>
    <property type="project" value="TreeGrafter"/>
</dbReference>
<keyword evidence="2 6" id="KW-0728">SH3 domain</keyword>
<dbReference type="PRINTS" id="PR00452">
    <property type="entry name" value="SH3DOMAIN"/>
</dbReference>
<protein>
    <recommendedName>
        <fullName evidence="13">SH3 domain-containing protein</fullName>
    </recommendedName>
</protein>
<dbReference type="PANTHER" id="PTHR23065:SF7">
    <property type="entry name" value="NOSTRIN, ISOFORM H"/>
    <property type="match status" value="1"/>
</dbReference>
<name>A0AAD5X992_9FUNG</name>
<dbReference type="EMBL" id="JADGJH010002614">
    <property type="protein sequence ID" value="KAJ3096271.1"/>
    <property type="molecule type" value="Genomic_DNA"/>
</dbReference>
<dbReference type="AlphaFoldDB" id="A0AAD5X992"/>
<proteinExistence type="predicted"/>
<dbReference type="InterPro" id="IPR001452">
    <property type="entry name" value="SH3_domain"/>
</dbReference>
<feature type="compositionally biased region" description="Polar residues" evidence="8">
    <location>
        <begin position="391"/>
        <end position="403"/>
    </location>
</feature>
<dbReference type="Proteomes" id="UP001211907">
    <property type="component" value="Unassembled WGS sequence"/>
</dbReference>
<evidence type="ECO:0000256" key="6">
    <source>
        <dbReference type="PROSITE-ProRule" id="PRU00192"/>
    </source>
</evidence>
<dbReference type="GO" id="GO:0030036">
    <property type="term" value="P:actin cytoskeleton organization"/>
    <property type="evidence" value="ECO:0007669"/>
    <property type="project" value="UniProtKB-ARBA"/>
</dbReference>
<feature type="domain" description="F-BAR" evidence="10">
    <location>
        <begin position="1"/>
        <end position="236"/>
    </location>
</feature>
<organism evidence="11 12">
    <name type="scientific">Physocladia obscura</name>
    <dbReference type="NCBI Taxonomy" id="109957"/>
    <lineage>
        <taxon>Eukaryota</taxon>
        <taxon>Fungi</taxon>
        <taxon>Fungi incertae sedis</taxon>
        <taxon>Chytridiomycota</taxon>
        <taxon>Chytridiomycota incertae sedis</taxon>
        <taxon>Chytridiomycetes</taxon>
        <taxon>Chytridiales</taxon>
        <taxon>Chytriomycetaceae</taxon>
        <taxon>Physocladia</taxon>
    </lineage>
</organism>
<evidence type="ECO:0000256" key="1">
    <source>
        <dbReference type="ARBA" id="ARBA00004245"/>
    </source>
</evidence>
<dbReference type="Pfam" id="PF00611">
    <property type="entry name" value="FCH"/>
    <property type="match status" value="1"/>
</dbReference>
<dbReference type="Pfam" id="PF14604">
    <property type="entry name" value="SH3_9"/>
    <property type="match status" value="1"/>
</dbReference>
<dbReference type="SMART" id="SM00326">
    <property type="entry name" value="SH3"/>
    <property type="match status" value="1"/>
</dbReference>
<keyword evidence="3" id="KW-0963">Cytoplasm</keyword>
<evidence type="ECO:0000313" key="12">
    <source>
        <dbReference type="Proteomes" id="UP001211907"/>
    </source>
</evidence>
<evidence type="ECO:0000256" key="7">
    <source>
        <dbReference type="PROSITE-ProRule" id="PRU01077"/>
    </source>
</evidence>
<evidence type="ECO:0000256" key="3">
    <source>
        <dbReference type="ARBA" id="ARBA00022490"/>
    </source>
</evidence>
<dbReference type="InterPro" id="IPR027267">
    <property type="entry name" value="AH/BAR_dom_sf"/>
</dbReference>
<gene>
    <name evidence="11" type="ORF">HK100_005604</name>
</gene>
<dbReference type="InterPro" id="IPR001060">
    <property type="entry name" value="FCH_dom"/>
</dbReference>
<dbReference type="Gene3D" id="1.20.1270.60">
    <property type="entry name" value="Arfaptin homology (AH) domain/BAR domain"/>
    <property type="match status" value="1"/>
</dbReference>
<evidence type="ECO:0000256" key="4">
    <source>
        <dbReference type="ARBA" id="ARBA00022553"/>
    </source>
</evidence>
<dbReference type="InterPro" id="IPR036028">
    <property type="entry name" value="SH3-like_dom_sf"/>
</dbReference>
<keyword evidence="4" id="KW-0597">Phosphoprotein</keyword>
<keyword evidence="12" id="KW-1185">Reference proteome</keyword>
<dbReference type="Gene3D" id="2.30.30.40">
    <property type="entry name" value="SH3 Domains"/>
    <property type="match status" value="1"/>
</dbReference>
<evidence type="ECO:0008006" key="13">
    <source>
        <dbReference type="Google" id="ProtNLM"/>
    </source>
</evidence>
<dbReference type="SUPFAM" id="SSF50044">
    <property type="entry name" value="SH3-domain"/>
    <property type="match status" value="1"/>
</dbReference>
<dbReference type="PROSITE" id="PS50002">
    <property type="entry name" value="SH3"/>
    <property type="match status" value="1"/>
</dbReference>
<evidence type="ECO:0000259" key="9">
    <source>
        <dbReference type="PROSITE" id="PS50002"/>
    </source>
</evidence>
<evidence type="ECO:0000256" key="8">
    <source>
        <dbReference type="SAM" id="MobiDB-lite"/>
    </source>
</evidence>
<evidence type="ECO:0000313" key="11">
    <source>
        <dbReference type="EMBL" id="KAJ3096271.1"/>
    </source>
</evidence>
<dbReference type="InterPro" id="IPR031160">
    <property type="entry name" value="F_BAR_dom"/>
</dbReference>
<evidence type="ECO:0000256" key="2">
    <source>
        <dbReference type="ARBA" id="ARBA00022443"/>
    </source>
</evidence>
<dbReference type="PANTHER" id="PTHR23065">
    <property type="entry name" value="PROLINE-SERINE-THREONINE PHOSPHATASE INTERACTING PROTEIN 1"/>
    <property type="match status" value="1"/>
</dbReference>
<dbReference type="SUPFAM" id="SSF103657">
    <property type="entry name" value="BAR/IMD domain-like"/>
    <property type="match status" value="1"/>
</dbReference>
<evidence type="ECO:0000259" key="10">
    <source>
        <dbReference type="PROSITE" id="PS51741"/>
    </source>
</evidence>
<accession>A0AAD5X992</accession>
<sequence length="521" mass="57617">MHRMKEAKHITAHVFGLFHERATLELEYSRKLYSIAKSFSTAEEIGTMRACLDVVKAELETSAERHASVGKDIITQLEKPTADFLRKQSGRRKNFQRIIEKQMKEKSAMLLSASKAQARYIAKCKEVNILGSQKPGLPPKDLERVKLKLEKSQHQAKLYDLEYFTLVRRHNELWQIWRNDYTIACRECQKLEEDRFEFLRTKLWTYANLLSTICVADDESYERIRVSLESSSLKNDITGLIETRTTGHNAPPPLTYTNFHTGTSLRPLDALPYTDSATNSAESTRKFRSIAEYKANAAAPGAATGVTATSSSGSGISGAFAVVAPAADSSGRRESVSGSIKSNTVGKWATSAIAGLFGGSGSGGSSVPQISRESSNLQEEFLNESVAESLATPTSHASSSSRNYTRRDDSSQSYAESELSAGLSGVQLQFPESDVEDTGEGAVSSEFYEYDPFDLSDVKHQICQVRVVHDYVATSFEELTIKEGQILPVIATPEDGWWEAVLKENGVVRKGLFPSNYVEII</sequence>
<keyword evidence="7" id="KW-0175">Coiled coil</keyword>
<dbReference type="PROSITE" id="PS51741">
    <property type="entry name" value="F_BAR"/>
    <property type="match status" value="1"/>
</dbReference>
<feature type="domain" description="SH3" evidence="9">
    <location>
        <begin position="460"/>
        <end position="521"/>
    </location>
</feature>
<dbReference type="GO" id="GO:0030864">
    <property type="term" value="C:cortical actin cytoskeleton"/>
    <property type="evidence" value="ECO:0007669"/>
    <property type="project" value="UniProtKB-ARBA"/>
</dbReference>
<reference evidence="11" key="1">
    <citation type="submission" date="2020-05" db="EMBL/GenBank/DDBJ databases">
        <title>Phylogenomic resolution of chytrid fungi.</title>
        <authorList>
            <person name="Stajich J.E."/>
            <person name="Amses K."/>
            <person name="Simmons R."/>
            <person name="Seto K."/>
            <person name="Myers J."/>
            <person name="Bonds A."/>
            <person name="Quandt C.A."/>
            <person name="Barry K."/>
            <person name="Liu P."/>
            <person name="Grigoriev I."/>
            <person name="Longcore J.E."/>
            <person name="James T.Y."/>
        </authorList>
    </citation>
    <scope>NUCLEOTIDE SEQUENCE</scope>
    <source>
        <strain evidence="11">JEL0513</strain>
    </source>
</reference>
<comment type="caution">
    <text evidence="11">The sequence shown here is derived from an EMBL/GenBank/DDBJ whole genome shotgun (WGS) entry which is preliminary data.</text>
</comment>
<evidence type="ECO:0000256" key="5">
    <source>
        <dbReference type="ARBA" id="ARBA00023212"/>
    </source>
</evidence>